<organism evidence="2 3">
    <name type="scientific">Lichtheimia corymbifera JMRC:FSU:9682</name>
    <dbReference type="NCBI Taxonomy" id="1263082"/>
    <lineage>
        <taxon>Eukaryota</taxon>
        <taxon>Fungi</taxon>
        <taxon>Fungi incertae sedis</taxon>
        <taxon>Mucoromycota</taxon>
        <taxon>Mucoromycotina</taxon>
        <taxon>Mucoromycetes</taxon>
        <taxon>Mucorales</taxon>
        <taxon>Lichtheimiaceae</taxon>
        <taxon>Lichtheimia</taxon>
    </lineage>
</organism>
<gene>
    <name evidence="2" type="ORF">LCOR_10580.1</name>
</gene>
<feature type="region of interest" description="Disordered" evidence="1">
    <location>
        <begin position="207"/>
        <end position="226"/>
    </location>
</feature>
<feature type="region of interest" description="Disordered" evidence="1">
    <location>
        <begin position="242"/>
        <end position="316"/>
    </location>
</feature>
<dbReference type="Proteomes" id="UP000027586">
    <property type="component" value="Unassembled WGS sequence"/>
</dbReference>
<keyword evidence="3" id="KW-1185">Reference proteome</keyword>
<feature type="region of interest" description="Disordered" evidence="1">
    <location>
        <begin position="409"/>
        <end position="546"/>
    </location>
</feature>
<feature type="compositionally biased region" description="Polar residues" evidence="1">
    <location>
        <begin position="530"/>
        <end position="544"/>
    </location>
</feature>
<feature type="compositionally biased region" description="Basic and acidic residues" evidence="1">
    <location>
        <begin position="263"/>
        <end position="285"/>
    </location>
</feature>
<feature type="region of interest" description="Disordered" evidence="1">
    <location>
        <begin position="619"/>
        <end position="638"/>
    </location>
</feature>
<protein>
    <recommendedName>
        <fullName evidence="4">Myb-like domain-containing protein</fullName>
    </recommendedName>
</protein>
<name>A0A068SCP8_9FUNG</name>
<evidence type="ECO:0000313" key="2">
    <source>
        <dbReference type="EMBL" id="CDH59775.1"/>
    </source>
</evidence>
<feature type="compositionally biased region" description="Low complexity" evidence="1">
    <location>
        <begin position="704"/>
        <end position="714"/>
    </location>
</feature>
<evidence type="ECO:0000313" key="3">
    <source>
        <dbReference type="Proteomes" id="UP000027586"/>
    </source>
</evidence>
<feature type="region of interest" description="Disordered" evidence="1">
    <location>
        <begin position="353"/>
        <end position="383"/>
    </location>
</feature>
<feature type="compositionally biased region" description="Polar residues" evidence="1">
    <location>
        <begin position="625"/>
        <end position="638"/>
    </location>
</feature>
<feature type="compositionally biased region" description="Acidic residues" evidence="1">
    <location>
        <begin position="507"/>
        <end position="519"/>
    </location>
</feature>
<feature type="compositionally biased region" description="Basic and acidic residues" evidence="1">
    <location>
        <begin position="492"/>
        <end position="506"/>
    </location>
</feature>
<dbReference type="OrthoDB" id="10435588at2759"/>
<evidence type="ECO:0000256" key="1">
    <source>
        <dbReference type="SAM" id="MobiDB-lite"/>
    </source>
</evidence>
<feature type="compositionally biased region" description="Polar residues" evidence="1">
    <location>
        <begin position="587"/>
        <end position="605"/>
    </location>
</feature>
<feature type="compositionally biased region" description="Basic and acidic residues" evidence="1">
    <location>
        <begin position="474"/>
        <end position="483"/>
    </location>
</feature>
<feature type="compositionally biased region" description="Polar residues" evidence="1">
    <location>
        <begin position="409"/>
        <end position="449"/>
    </location>
</feature>
<feature type="region of interest" description="Disordered" evidence="1">
    <location>
        <begin position="587"/>
        <end position="606"/>
    </location>
</feature>
<proteinExistence type="predicted"/>
<reference evidence="2" key="1">
    <citation type="submission" date="2013-08" db="EMBL/GenBank/DDBJ databases">
        <title>Gene expansion shapes genome architecture in the human pathogen Lichtheimia corymbifera: an evolutionary genomics analysis in the ancient terrestrial Mucorales (Mucoromycotina).</title>
        <authorList>
            <person name="Schwartze V.U."/>
            <person name="Winter S."/>
            <person name="Shelest E."/>
            <person name="Marcet-Houben M."/>
            <person name="Horn F."/>
            <person name="Wehner S."/>
            <person name="Hoffmann K."/>
            <person name="Riege K."/>
            <person name="Sammeth M."/>
            <person name="Nowrousian M."/>
            <person name="Valiante V."/>
            <person name="Linde J."/>
            <person name="Jacobsen I.D."/>
            <person name="Marz M."/>
            <person name="Brakhage A.A."/>
            <person name="Gabaldon T."/>
            <person name="Bocker S."/>
            <person name="Voigt K."/>
        </authorList>
    </citation>
    <scope>NUCLEOTIDE SEQUENCE [LARGE SCALE GENOMIC DNA]</scope>
    <source>
        <strain evidence="2">FSU 9682</strain>
    </source>
</reference>
<dbReference type="VEuPathDB" id="FungiDB:LCOR_10580.1"/>
<sequence>MSNARLLHDADKAANEALQLLSSLESVYRDLESCPCKLSRNSDYVSYDAMHGSILPEGDDQNDVVKQRVDCVNVAIFTNAMWSNSVQYNEAIPIFFPLLIPKHLHDREGIVGLFLDMVTLWAFTETRWPIGKLTLRHVISKVEGKIEVVLKDEDPLLCQKIWATFHARYDHLDLLSCDLLEGILNPKHLREVWFRVLPTVLEAIDNNKEGGHQQAEESGSDNDGRFGVENVGSVCSFGATYEGSVNDDGHEDPVNELDVPESCEGKEHQQKEPDTEAQRRNKDSGELFDTSFDSWHQGGNAESGSSEDTYGLQHRGEDTHELQHRGEDFHVERVAPSQTTTEPVEQYLTGLESEPQVHHGMVSDDGQPNDSNSNNDEDTTGWVIQGSNQEDFDISPMYDLHPSRCMANNTPRINAASPPSSFNFSMDPSPTNAHTVISPTQEEGANQKANRQEPNESHAGMKRPHYQDDGSSDQAEKSYRRDPSFISDIFDNEARQGSPEDTRYELADDDDSSNADIEDSNGIFHPLTPSHHSNAQPQSTTSTPLVVHMPPFNILGSLCNHTNANDRPQNDDDDHNVHMKAREDVGQASTHCNNDSNHCITNLDSTPHIKTEDETIHAGEHNDNTMENGNPATSQQQQTLCHDGLAYTIHSVPESPEDHPPSSNVGAYDATHNGNRDDHTQQALFGFGNTTTRQQEDDHANNLSSTSVTASPVTPRRRRRRFLHRRHYDIGPTIASTRPRRSNAAYTFQPPPTMVPTFRRWTAEEVKALDDGIKLYGRQWGKIVAEYSILRSNKTKHQASRKARYIAQQKRMKGLPLEHYEGCG</sequence>
<dbReference type="AlphaFoldDB" id="A0A068SCP8"/>
<dbReference type="EMBL" id="CBTN010000075">
    <property type="protein sequence ID" value="CDH59775.1"/>
    <property type="molecule type" value="Genomic_DNA"/>
</dbReference>
<feature type="region of interest" description="Disordered" evidence="1">
    <location>
        <begin position="650"/>
        <end position="720"/>
    </location>
</feature>
<accession>A0A068SCP8</accession>
<comment type="caution">
    <text evidence="2">The sequence shown here is derived from an EMBL/GenBank/DDBJ whole genome shotgun (WGS) entry which is preliminary data.</text>
</comment>
<evidence type="ECO:0008006" key="4">
    <source>
        <dbReference type="Google" id="ProtNLM"/>
    </source>
</evidence>